<keyword evidence="1" id="KW-0812">Transmembrane</keyword>
<evidence type="ECO:0000313" key="3">
    <source>
        <dbReference type="Proteomes" id="UP000653631"/>
    </source>
</evidence>
<protein>
    <recommendedName>
        <fullName evidence="4">Sensor histidine kinase</fullName>
    </recommendedName>
</protein>
<accession>A0ABD0AKU4</accession>
<feature type="transmembrane region" description="Helical" evidence="1">
    <location>
        <begin position="45"/>
        <end position="63"/>
    </location>
</feature>
<evidence type="ECO:0000256" key="1">
    <source>
        <dbReference type="SAM" id="Phobius"/>
    </source>
</evidence>
<name>A0ABD0AKU4_LIMFE</name>
<organism evidence="2 3">
    <name type="scientific">Limosilactobacillus fermentum</name>
    <name type="common">Lactobacillus fermentum</name>
    <dbReference type="NCBI Taxonomy" id="1613"/>
    <lineage>
        <taxon>Bacteria</taxon>
        <taxon>Bacillati</taxon>
        <taxon>Bacillota</taxon>
        <taxon>Bacilli</taxon>
        <taxon>Lactobacillales</taxon>
        <taxon>Lactobacillaceae</taxon>
        <taxon>Limosilactobacillus</taxon>
    </lineage>
</organism>
<reference evidence="2 3" key="1">
    <citation type="submission" date="2021-01" db="EMBL/GenBank/DDBJ databases">
        <title>Development of a method for detection of lactic acid bacteria that cause putrefactive shochu mash.</title>
        <authorList>
            <person name="Takashita H."/>
            <person name="Fujihara E."/>
            <person name="Takayama K."/>
            <person name="Yamamoto H."/>
            <person name="Mizutani M."/>
            <person name="Kajiwara Y."/>
        </authorList>
    </citation>
    <scope>NUCLEOTIDE SEQUENCE [LARGE SCALE GENOMIC DNA]</scope>
    <source>
        <strain evidence="2 3">01-B1</strain>
    </source>
</reference>
<dbReference type="EMBL" id="BOLH01000004">
    <property type="protein sequence ID" value="GIC71597.1"/>
    <property type="molecule type" value="Genomic_DNA"/>
</dbReference>
<evidence type="ECO:0008006" key="4">
    <source>
        <dbReference type="Google" id="ProtNLM"/>
    </source>
</evidence>
<dbReference type="AlphaFoldDB" id="A0ABD0AKU4"/>
<proteinExistence type="predicted"/>
<keyword evidence="1" id="KW-1133">Transmembrane helix</keyword>
<feature type="transmembrane region" description="Helical" evidence="1">
    <location>
        <begin position="20"/>
        <end position="39"/>
    </location>
</feature>
<sequence length="67" mass="7665">MTMKARLRKLYRQLQQQLAVGMVTTVVLAILSISGSWPFVSYMTLAALVYCLVILGLWLWVAIELHR</sequence>
<evidence type="ECO:0000313" key="2">
    <source>
        <dbReference type="EMBL" id="GIC71597.1"/>
    </source>
</evidence>
<dbReference type="Proteomes" id="UP000653631">
    <property type="component" value="Unassembled WGS sequence"/>
</dbReference>
<keyword evidence="1" id="KW-0472">Membrane</keyword>
<gene>
    <name evidence="2" type="ORF">LF01B1_06120</name>
</gene>
<comment type="caution">
    <text evidence="2">The sequence shown here is derived from an EMBL/GenBank/DDBJ whole genome shotgun (WGS) entry which is preliminary data.</text>
</comment>